<evidence type="ECO:0000256" key="1">
    <source>
        <dbReference type="SAM" id="SignalP"/>
    </source>
</evidence>
<evidence type="ECO:0000313" key="2">
    <source>
        <dbReference type="EMBL" id="AVR46857.1"/>
    </source>
</evidence>
<feature type="chain" id="PRO_5015335795" evidence="1">
    <location>
        <begin position="20"/>
        <end position="559"/>
    </location>
</feature>
<proteinExistence type="predicted"/>
<organism evidence="2 3">
    <name type="scientific">Christiangramia fulva</name>
    <dbReference type="NCBI Taxonomy" id="2126553"/>
    <lineage>
        <taxon>Bacteria</taxon>
        <taxon>Pseudomonadati</taxon>
        <taxon>Bacteroidota</taxon>
        <taxon>Flavobacteriia</taxon>
        <taxon>Flavobacteriales</taxon>
        <taxon>Flavobacteriaceae</taxon>
        <taxon>Christiangramia</taxon>
    </lineage>
</organism>
<keyword evidence="3" id="KW-1185">Reference proteome</keyword>
<accession>A0A2R3Z9C4</accession>
<dbReference type="OrthoDB" id="602160at2"/>
<feature type="signal peptide" evidence="1">
    <location>
        <begin position="1"/>
        <end position="19"/>
    </location>
</feature>
<keyword evidence="1" id="KW-0732">Signal</keyword>
<evidence type="ECO:0000313" key="3">
    <source>
        <dbReference type="Proteomes" id="UP000241507"/>
    </source>
</evidence>
<reference evidence="3" key="1">
    <citation type="submission" date="2018-03" db="EMBL/GenBank/DDBJ databases">
        <title>Gramella fulva sp. nov., isolated from a dry surface of tidal flat.</title>
        <authorList>
            <person name="Hwang S.H."/>
            <person name="Hwang W.M."/>
            <person name="Kang K."/>
            <person name="Ahn T.-Y."/>
        </authorList>
    </citation>
    <scope>NUCLEOTIDE SEQUENCE [LARGE SCALE GENOMIC DNA]</scope>
    <source>
        <strain evidence="3">SH35</strain>
    </source>
</reference>
<dbReference type="RefSeq" id="WP_107013628.1">
    <property type="nucleotide sequence ID" value="NZ_CP028136.1"/>
</dbReference>
<dbReference type="SMART" id="SM00710">
    <property type="entry name" value="PbH1"/>
    <property type="match status" value="5"/>
</dbReference>
<dbReference type="AlphaFoldDB" id="A0A2R3Z9C4"/>
<dbReference type="EMBL" id="CP028136">
    <property type="protein sequence ID" value="AVR46857.1"/>
    <property type="molecule type" value="Genomic_DNA"/>
</dbReference>
<dbReference type="SUPFAM" id="SSF51126">
    <property type="entry name" value="Pectin lyase-like"/>
    <property type="match status" value="2"/>
</dbReference>
<protein>
    <submittedName>
        <fullName evidence="2">Uncharacterized protein</fullName>
    </submittedName>
</protein>
<name>A0A2R3Z9C4_9FLAO</name>
<dbReference type="Gene3D" id="2.160.20.10">
    <property type="entry name" value="Single-stranded right-handed beta-helix, Pectin lyase-like"/>
    <property type="match status" value="2"/>
</dbReference>
<dbReference type="InterPro" id="IPR012334">
    <property type="entry name" value="Pectin_lyas_fold"/>
</dbReference>
<sequence length="559" mass="61178">MKKMMLFFSFLFLYANLIAQDQFTVNSSDDYPDIDLADKVCADKNGNCTLRAAIENANKYPDKTLVFFNIPGIGPHRIKLKKNLPKLTETIILDATTQKDYQPGCLQIILDGAEVRGVTRKQRIENEDLTPTGFKLERNSSGSIIKGFVIGGFGKKIVDPKGRIIEFSMGCGININTENNLIESNFIGVEGDGKTRLPNIFGIYVISENNQIGSYNENERNVISGNWAGMLISSSKNKIIGNYIGTDWTGKKETGQITGLDFSPNGNNNFISSNLISANEYGVEIRSSNITFINNIVGPDVNKNISLPVQKKGIFIRASKENIIGLPGQGNIIAGNETGVYVADRFNPKINFRIFSKNNRISGNFFGTDVEGKLDLGNGIAIHCVGSYSNIIEENIIANSDDTGILLESTQLNIVRYNFIGTDCSGNINLSNGVGIKMIAEDTICAYNTIHDNLFSGNTIAGIEIKNADFNCFYDNKFMSSSKPKASLSSSKYAISLENANENLIGGATPDKKNIIKNYPVGIKIINTKPSDSLIPLISALKQNNKFSACEQSVLTTFK</sequence>
<dbReference type="InterPro" id="IPR011050">
    <property type="entry name" value="Pectin_lyase_fold/virulence"/>
</dbReference>
<dbReference type="KEGG" id="grs:C7S20_17205"/>
<gene>
    <name evidence="2" type="ORF">C7S20_17205</name>
</gene>
<dbReference type="Proteomes" id="UP000241507">
    <property type="component" value="Chromosome"/>
</dbReference>
<dbReference type="InterPro" id="IPR006626">
    <property type="entry name" value="PbH1"/>
</dbReference>